<name>V6F505_MAGGM</name>
<keyword evidence="1" id="KW-0472">Membrane</keyword>
<dbReference type="KEGG" id="mgy:MGMSRv2__3385"/>
<feature type="transmembrane region" description="Helical" evidence="1">
    <location>
        <begin position="38"/>
        <end position="56"/>
    </location>
</feature>
<keyword evidence="1" id="KW-0812">Transmembrane</keyword>
<dbReference type="Proteomes" id="UP000018922">
    <property type="component" value="Chromosome I"/>
</dbReference>
<feature type="chain" id="PRO_5004746740" description="SGNH hydrolase-type esterase domain-containing protein" evidence="2">
    <location>
        <begin position="20"/>
        <end position="470"/>
    </location>
</feature>
<dbReference type="HOGENOM" id="CLU_581146_0_0_5"/>
<reference evidence="3 4" key="1">
    <citation type="journal article" date="2014" name="Genome Announc.">
        <title>Complete genome sequence of Magnetospirillum gryphiswaldense MSR-1.</title>
        <authorList>
            <person name="Wang X."/>
            <person name="Wang Q."/>
            <person name="Zhang W."/>
            <person name="Wang Y."/>
            <person name="Li L."/>
            <person name="Wen T."/>
            <person name="Zhang T."/>
            <person name="Zhang Y."/>
            <person name="Xu J."/>
            <person name="Hu J."/>
            <person name="Li S."/>
            <person name="Liu L."/>
            <person name="Liu J."/>
            <person name="Jiang W."/>
            <person name="Tian J."/>
            <person name="Li Y."/>
            <person name="Schuler D."/>
            <person name="Wang L."/>
            <person name="Li J."/>
        </authorList>
    </citation>
    <scope>NUCLEOTIDE SEQUENCE [LARGE SCALE GENOMIC DNA]</scope>
    <source>
        <strain evidence="4">DSM 6361 / JCM 21280 / NBRC 15271 / MSR-1</strain>
    </source>
</reference>
<evidence type="ECO:0000313" key="3">
    <source>
        <dbReference type="EMBL" id="CDL00600.1"/>
    </source>
</evidence>
<dbReference type="STRING" id="1430440.MGMSRv2__3385"/>
<evidence type="ECO:0008006" key="5">
    <source>
        <dbReference type="Google" id="ProtNLM"/>
    </source>
</evidence>
<dbReference type="SUPFAM" id="SSF52266">
    <property type="entry name" value="SGNH hydrolase"/>
    <property type="match status" value="1"/>
</dbReference>
<keyword evidence="4" id="KW-1185">Reference proteome</keyword>
<feature type="transmembrane region" description="Helical" evidence="1">
    <location>
        <begin position="68"/>
        <end position="89"/>
    </location>
</feature>
<proteinExistence type="predicted"/>
<dbReference type="eggNOG" id="ENOG5031S0Y">
    <property type="taxonomic scope" value="Bacteria"/>
</dbReference>
<evidence type="ECO:0000256" key="1">
    <source>
        <dbReference type="SAM" id="Phobius"/>
    </source>
</evidence>
<keyword evidence="2" id="KW-0732">Signal</keyword>
<feature type="signal peptide" evidence="2">
    <location>
        <begin position="1"/>
        <end position="19"/>
    </location>
</feature>
<accession>V6F505</accession>
<dbReference type="EMBL" id="HG794546">
    <property type="protein sequence ID" value="CDL00600.1"/>
    <property type="molecule type" value="Genomic_DNA"/>
</dbReference>
<organism evidence="3 4">
    <name type="scientific">Magnetospirillum gryphiswaldense (strain DSM 6361 / JCM 21280 / NBRC 15271 / MSR-1)</name>
    <dbReference type="NCBI Taxonomy" id="431944"/>
    <lineage>
        <taxon>Bacteria</taxon>
        <taxon>Pseudomonadati</taxon>
        <taxon>Pseudomonadota</taxon>
        <taxon>Alphaproteobacteria</taxon>
        <taxon>Rhodospirillales</taxon>
        <taxon>Rhodospirillaceae</taxon>
        <taxon>Magnetospirillum</taxon>
    </lineage>
</organism>
<evidence type="ECO:0000256" key="2">
    <source>
        <dbReference type="SAM" id="SignalP"/>
    </source>
</evidence>
<dbReference type="AlphaFoldDB" id="V6F505"/>
<evidence type="ECO:0000313" key="4">
    <source>
        <dbReference type="Proteomes" id="UP000018922"/>
    </source>
</evidence>
<protein>
    <recommendedName>
        <fullName evidence="5">SGNH hydrolase-type esterase domain-containing protein</fullName>
    </recommendedName>
</protein>
<keyword evidence="1" id="KW-1133">Transmembrane helix</keyword>
<gene>
    <name evidence="3" type="ordered locus">MGMSRv2__3385</name>
</gene>
<sequence>MTTRLIRFSAITLASAALAAAAAVLIIWKGLPPSPSAIVVTVVVPVTMAVAGFVALRAGRDWQLAYALSMIATAVAVVAAEAFLDFMFLPRQQAELRELVNQRSTLLAQQGMAYRSQGEEWPYTAGCSFAHPRCNYVEPGPSDHPALLPVRSGRVVPLGGISGVRTVFCNEGSGLIVYDADEHGFNNPQGLWSQAPLDVLLVGDSYTHGACVEREDTFAATIRQVYPKTISIGIGGNGPILELAGLREYGPTLRPKVVVWVFTIDNDFSDFERESQNSVLRAYLDGEFSQKLLSRQAEIDDGLKSYFRKVMVERLISQAQPVSPAKAVHIDTQIGSIRDFFSLASLRRLLGVYFSWPVRDYQGVGDVLSKAKVLTESWGGRMIVVFQPSSYSFIGFNRFDGISDMLQKDFARTVAQLDLPYVDGLAILRSAEARQPVFWGLGSHTTPWGYQALGAAIRDKVGQIVAGQDG</sequence>